<evidence type="ECO:0000313" key="1">
    <source>
        <dbReference type="EMBL" id="MFD1129077.1"/>
    </source>
</evidence>
<dbReference type="SUPFAM" id="SSF81301">
    <property type="entry name" value="Nucleotidyltransferase"/>
    <property type="match status" value="1"/>
</dbReference>
<dbReference type="InterPro" id="IPR007344">
    <property type="entry name" value="GrpB/CoaE"/>
</dbReference>
<comment type="caution">
    <text evidence="1">The sequence shown here is derived from an EMBL/GenBank/DDBJ whole genome shotgun (WGS) entry which is preliminary data.</text>
</comment>
<dbReference type="Proteomes" id="UP001597169">
    <property type="component" value="Unassembled WGS sequence"/>
</dbReference>
<dbReference type="PANTHER" id="PTHR34822:SF1">
    <property type="entry name" value="GRPB FAMILY PROTEIN"/>
    <property type="match status" value="1"/>
</dbReference>
<evidence type="ECO:0000313" key="2">
    <source>
        <dbReference type="Proteomes" id="UP001597169"/>
    </source>
</evidence>
<gene>
    <name evidence="1" type="ORF">ACFQ3J_12920</name>
</gene>
<organism evidence="1 2">
    <name type="scientific">Paenibacillus provencensis</name>
    <dbReference type="NCBI Taxonomy" id="441151"/>
    <lineage>
        <taxon>Bacteria</taxon>
        <taxon>Bacillati</taxon>
        <taxon>Bacillota</taxon>
        <taxon>Bacilli</taxon>
        <taxon>Bacillales</taxon>
        <taxon>Paenibacillaceae</taxon>
        <taxon>Paenibacillus</taxon>
    </lineage>
</organism>
<dbReference type="PANTHER" id="PTHR34822">
    <property type="entry name" value="GRPB DOMAIN PROTEIN (AFU_ORTHOLOGUE AFUA_1G01530)"/>
    <property type="match status" value="1"/>
</dbReference>
<name>A0ABW3PXR2_9BACL</name>
<protein>
    <submittedName>
        <fullName evidence="1">GrpB family protein</fullName>
    </submittedName>
</protein>
<dbReference type="Gene3D" id="3.30.460.10">
    <property type="entry name" value="Beta Polymerase, domain 2"/>
    <property type="match status" value="1"/>
</dbReference>
<keyword evidence="2" id="KW-1185">Reference proteome</keyword>
<dbReference type="Pfam" id="PF04229">
    <property type="entry name" value="GrpB"/>
    <property type="match status" value="1"/>
</dbReference>
<dbReference type="RefSeq" id="WP_311286241.1">
    <property type="nucleotide sequence ID" value="NZ_JBHTKX010000001.1"/>
</dbReference>
<accession>A0ABW3PXR2</accession>
<dbReference type="EMBL" id="JBHTKX010000001">
    <property type="protein sequence ID" value="MFD1129077.1"/>
    <property type="molecule type" value="Genomic_DNA"/>
</dbReference>
<reference evidence="2" key="1">
    <citation type="journal article" date="2019" name="Int. J. Syst. Evol. Microbiol.">
        <title>The Global Catalogue of Microorganisms (GCM) 10K type strain sequencing project: providing services to taxonomists for standard genome sequencing and annotation.</title>
        <authorList>
            <consortium name="The Broad Institute Genomics Platform"/>
            <consortium name="The Broad Institute Genome Sequencing Center for Infectious Disease"/>
            <person name="Wu L."/>
            <person name="Ma J."/>
        </authorList>
    </citation>
    <scope>NUCLEOTIDE SEQUENCE [LARGE SCALE GENOMIC DNA]</scope>
    <source>
        <strain evidence="2">CCUG 53519</strain>
    </source>
</reference>
<dbReference type="InterPro" id="IPR043519">
    <property type="entry name" value="NT_sf"/>
</dbReference>
<proteinExistence type="predicted"/>
<sequence length="75" mass="8259">MYNEIRCQIVSELGSSIHRIDHIGSTAVVGLAAKPIIDVQISVSDLDNIEEVISGLQEIGYEYRKDNPDLTESIS</sequence>